<feature type="region of interest" description="Disordered" evidence="1">
    <location>
        <begin position="34"/>
        <end position="93"/>
    </location>
</feature>
<evidence type="ECO:0000313" key="2">
    <source>
        <dbReference type="Ensembl" id="ENSPCLP00000007675.1"/>
    </source>
</evidence>
<dbReference type="Ensembl" id="ENSPCLT00000010550.1">
    <property type="protein sequence ID" value="ENSPCLP00000007675.1"/>
    <property type="gene ID" value="ENSPCLG00000006424.1"/>
</dbReference>
<protein>
    <submittedName>
        <fullName evidence="2">Uncharacterized protein</fullName>
    </submittedName>
</protein>
<feature type="compositionally biased region" description="Polar residues" evidence="1">
    <location>
        <begin position="52"/>
        <end position="70"/>
    </location>
</feature>
<proteinExistence type="predicted"/>
<dbReference type="AlphaFoldDB" id="A0A669PJW0"/>
<name>A0A669PJW0_PHACC</name>
<reference evidence="2" key="1">
    <citation type="submission" date="2025-08" db="UniProtKB">
        <authorList>
            <consortium name="Ensembl"/>
        </authorList>
    </citation>
    <scope>IDENTIFICATION</scope>
</reference>
<evidence type="ECO:0000256" key="1">
    <source>
        <dbReference type="SAM" id="MobiDB-lite"/>
    </source>
</evidence>
<feature type="compositionally biased region" description="Basic residues" evidence="1">
    <location>
        <begin position="74"/>
        <end position="93"/>
    </location>
</feature>
<keyword evidence="3" id="KW-1185">Reference proteome</keyword>
<dbReference type="Proteomes" id="UP000472261">
    <property type="component" value="Unplaced"/>
</dbReference>
<reference evidence="2" key="2">
    <citation type="submission" date="2025-09" db="UniProtKB">
        <authorList>
            <consortium name="Ensembl"/>
        </authorList>
    </citation>
    <scope>IDENTIFICATION</scope>
</reference>
<accession>A0A669PJW0</accession>
<organism evidence="2 3">
    <name type="scientific">Phasianus colchicus</name>
    <name type="common">Common pheasant</name>
    <dbReference type="NCBI Taxonomy" id="9054"/>
    <lineage>
        <taxon>Eukaryota</taxon>
        <taxon>Metazoa</taxon>
        <taxon>Chordata</taxon>
        <taxon>Craniata</taxon>
        <taxon>Vertebrata</taxon>
        <taxon>Euteleostomi</taxon>
        <taxon>Archelosauria</taxon>
        <taxon>Archosauria</taxon>
        <taxon>Dinosauria</taxon>
        <taxon>Saurischia</taxon>
        <taxon>Theropoda</taxon>
        <taxon>Coelurosauria</taxon>
        <taxon>Aves</taxon>
        <taxon>Neognathae</taxon>
        <taxon>Galloanserae</taxon>
        <taxon>Galliformes</taxon>
        <taxon>Phasianidae</taxon>
        <taxon>Phasianinae</taxon>
        <taxon>Phasianus</taxon>
    </lineage>
</organism>
<evidence type="ECO:0000313" key="3">
    <source>
        <dbReference type="Proteomes" id="UP000472261"/>
    </source>
</evidence>
<sequence>MKLCPPETLTLQKETTHHSLQRWKRWVSTQQKLQEGATELSREEGERHVHSCGSQLTSSKNPSRTEQQVGSKEGHHRANSPGHRYIRHTHLLY</sequence>
<feature type="compositionally biased region" description="Basic and acidic residues" evidence="1">
    <location>
        <begin position="40"/>
        <end position="49"/>
    </location>
</feature>